<feature type="compositionally biased region" description="Low complexity" evidence="5">
    <location>
        <begin position="25"/>
        <end position="38"/>
    </location>
</feature>
<evidence type="ECO:0000259" key="7">
    <source>
        <dbReference type="Pfam" id="PF20649"/>
    </source>
</evidence>
<name>A0A830HFN6_9CHLO</name>
<dbReference type="Proteomes" id="UP000660262">
    <property type="component" value="Unassembled WGS sequence"/>
</dbReference>
<reference evidence="8" key="1">
    <citation type="submission" date="2020-10" db="EMBL/GenBank/DDBJ databases">
        <title>Unveiling of a novel bifunctional photoreceptor, Dualchrome1, isolated from a cosmopolitan green alga.</title>
        <authorList>
            <person name="Suzuki S."/>
            <person name="Kawachi M."/>
        </authorList>
    </citation>
    <scope>NUCLEOTIDE SEQUENCE</scope>
    <source>
        <strain evidence="8">NIES 2893</strain>
    </source>
</reference>
<gene>
    <name evidence="8" type="ORF">PPROV_000319500</name>
</gene>
<organism evidence="8 9">
    <name type="scientific">Pycnococcus provasolii</name>
    <dbReference type="NCBI Taxonomy" id="41880"/>
    <lineage>
        <taxon>Eukaryota</taxon>
        <taxon>Viridiplantae</taxon>
        <taxon>Chlorophyta</taxon>
        <taxon>Pseudoscourfieldiophyceae</taxon>
        <taxon>Pseudoscourfieldiales</taxon>
        <taxon>Pycnococcaceae</taxon>
        <taxon>Pycnococcus</taxon>
    </lineage>
</organism>
<dbReference type="GO" id="GO:0006891">
    <property type="term" value="P:intra-Golgi vesicle-mediated transport"/>
    <property type="evidence" value="ECO:0007669"/>
    <property type="project" value="InterPro"/>
</dbReference>
<dbReference type="AlphaFoldDB" id="A0A830HFN6"/>
<comment type="caution">
    <text evidence="8">The sequence shown here is derived from an EMBL/GenBank/DDBJ whole genome shotgun (WGS) entry which is preliminary data.</text>
</comment>
<dbReference type="InterPro" id="IPR049176">
    <property type="entry name" value="COG5_N"/>
</dbReference>
<evidence type="ECO:0000259" key="6">
    <source>
        <dbReference type="Pfam" id="PF10392"/>
    </source>
</evidence>
<evidence type="ECO:0000256" key="5">
    <source>
        <dbReference type="SAM" id="MobiDB-lite"/>
    </source>
</evidence>
<dbReference type="GO" id="GO:0000139">
    <property type="term" value="C:Golgi membrane"/>
    <property type="evidence" value="ECO:0007669"/>
    <property type="project" value="UniProtKB-SubCell"/>
</dbReference>
<keyword evidence="4" id="KW-0472">Membrane</keyword>
<evidence type="ECO:0000256" key="3">
    <source>
        <dbReference type="ARBA" id="ARBA00023034"/>
    </source>
</evidence>
<sequence length="864" mass="91244">MSAAPAALASAPAPYLSTGGGGGDNTTTTTTSSASDASRLIPSEVPRVFLSSGFSAAPYVSSILAQVESSSSTSSSTSPATITHSITDSISLLDVSLKKEIESNHNKLMENVKHLSTVDDGLLAAKLRVDALQSSARRIRQELAEPYLVITQKTAQLRTLCSAGEVLRHTVDALKTVQKLRTAMASGSTLDLNKAARAYQEASTALNSYDLSGVDVAQVLHAELERANATIKQGADTTLRSGMETLSQSDVGAALQVYHALGELAPAARAVVERYKRRLDDELRAKLGDNTPTAAGPGRGHSAKEWSAGLWSALNSCLDTWHGAIVAVWHLQRVLEKKREAGGRRTFASILVEEEEDEESLPPPDSSSLLPPLLRTMWEGSLSMWKKHLSRCARHTSLKEELTASYVKFERLLVSYHERIVRDTLDARGGGDAAVPTGAAGRAELLACATSFANGYLARSLARCSDAAHAMFGKADGVSMGGAVPSLADGRRFVAAVQEELREAASAPAGLSARVASGVAKSLRVLADKAEMHAASGEEQAKVGGLCSAAQQRSAVLFTHLQAAHLAAVSSSGGLSEAARAAVQPGMDRMREVALELVLPWFTGLVAEAEKRIVKVHGDASLTNDGCSSPTVYCKELTNLLAHFHAEFLRRLPNTAPGESGGAASAANSSGTSSSAGGSLAPVAGQLARALCRRAAARIVALCLRHMALRRPIGMAGRHALAADCAALESAVEKHLCAVTELGVTYRALRAFRGALRADSVDDLNPGCAVADDLPSELLLHHILCARWPTKGEGVKLPMDRVGLSVSQYSLWLDKHGPNETVDALGASIETYENRVKSDGDRCSAWRVAKLWIETKKSEAAVSS</sequence>
<keyword evidence="9" id="KW-1185">Reference proteome</keyword>
<feature type="region of interest" description="Disordered" evidence="5">
    <location>
        <begin position="1"/>
        <end position="38"/>
    </location>
</feature>
<dbReference type="EMBL" id="BNJQ01000007">
    <property type="protein sequence ID" value="GHP04441.1"/>
    <property type="molecule type" value="Genomic_DNA"/>
</dbReference>
<keyword evidence="3" id="KW-0333">Golgi apparatus</keyword>
<evidence type="ECO:0000256" key="1">
    <source>
        <dbReference type="ARBA" id="ARBA00004395"/>
    </source>
</evidence>
<accession>A0A830HFN6</accession>
<dbReference type="PANTHER" id="PTHR13228:SF3">
    <property type="entry name" value="CONSERVED OLIGOMERIC GOLGI COMPLEX SUBUNIT 5"/>
    <property type="match status" value="1"/>
</dbReference>
<dbReference type="Pfam" id="PF20649">
    <property type="entry name" value="COG5_C"/>
    <property type="match status" value="1"/>
</dbReference>
<evidence type="ECO:0000256" key="4">
    <source>
        <dbReference type="ARBA" id="ARBA00023136"/>
    </source>
</evidence>
<feature type="domain" description="Conserved oligomeric Golgi complex subunit 5 N-terminal" evidence="6">
    <location>
        <begin position="49"/>
        <end position="180"/>
    </location>
</feature>
<dbReference type="InterPro" id="IPR048485">
    <property type="entry name" value="COG5_helical"/>
</dbReference>
<feature type="compositionally biased region" description="Low complexity" evidence="5">
    <location>
        <begin position="1"/>
        <end position="17"/>
    </location>
</feature>
<proteinExistence type="predicted"/>
<dbReference type="Pfam" id="PF10392">
    <property type="entry name" value="COG5_N"/>
    <property type="match status" value="1"/>
</dbReference>
<dbReference type="PANTHER" id="PTHR13228">
    <property type="entry name" value="CONSERVED OLIGOMERIC GOLGI COMPLEX COMPONENT 5"/>
    <property type="match status" value="1"/>
</dbReference>
<dbReference type="OrthoDB" id="18786at2759"/>
<comment type="subcellular location">
    <subcellularLocation>
        <location evidence="1">Golgi apparatus membrane</location>
        <topology evidence="1">Peripheral membrane protein</topology>
    </subcellularLocation>
</comment>
<evidence type="ECO:0000256" key="2">
    <source>
        <dbReference type="ARBA" id="ARBA00020974"/>
    </source>
</evidence>
<evidence type="ECO:0000313" key="8">
    <source>
        <dbReference type="EMBL" id="GHP04441.1"/>
    </source>
</evidence>
<feature type="domain" description="Conserved oligomeric Golgi complex subunit 5 helical" evidence="7">
    <location>
        <begin position="211"/>
        <end position="413"/>
    </location>
</feature>
<evidence type="ECO:0000313" key="9">
    <source>
        <dbReference type="Proteomes" id="UP000660262"/>
    </source>
</evidence>
<dbReference type="InterPro" id="IPR019465">
    <property type="entry name" value="Cog5"/>
</dbReference>
<protein>
    <recommendedName>
        <fullName evidence="2">Conserved oligomeric Golgi complex subunit 5</fullName>
    </recommendedName>
</protein>
<dbReference type="GO" id="GO:0017119">
    <property type="term" value="C:Golgi transport complex"/>
    <property type="evidence" value="ECO:0007669"/>
    <property type="project" value="InterPro"/>
</dbReference>